<name>A0A5N5N5U6_PANHP</name>
<feature type="compositionally biased region" description="Low complexity" evidence="4">
    <location>
        <begin position="94"/>
        <end position="103"/>
    </location>
</feature>
<feature type="region of interest" description="Disordered" evidence="4">
    <location>
        <begin position="1"/>
        <end position="148"/>
    </location>
</feature>
<evidence type="ECO:0000256" key="4">
    <source>
        <dbReference type="SAM" id="MobiDB-lite"/>
    </source>
</evidence>
<evidence type="ECO:0000313" key="6">
    <source>
        <dbReference type="EMBL" id="KAB5561911.1"/>
    </source>
</evidence>
<feature type="compositionally biased region" description="Low complexity" evidence="4">
    <location>
        <begin position="42"/>
        <end position="51"/>
    </location>
</feature>
<dbReference type="AlphaFoldDB" id="A0A5N5N5U6"/>
<feature type="compositionally biased region" description="Polar residues" evidence="4">
    <location>
        <begin position="7"/>
        <end position="29"/>
    </location>
</feature>
<keyword evidence="7" id="KW-1185">Reference proteome</keyword>
<dbReference type="InterPro" id="IPR042235">
    <property type="entry name" value="ZP-C_dom"/>
</dbReference>
<dbReference type="InterPro" id="IPR048290">
    <property type="entry name" value="ZP_chr"/>
</dbReference>
<feature type="compositionally biased region" description="Low complexity" evidence="4">
    <location>
        <begin position="68"/>
        <end position="83"/>
    </location>
</feature>
<keyword evidence="1" id="KW-0732">Signal</keyword>
<feature type="domain" description="ZP" evidence="5">
    <location>
        <begin position="152"/>
        <end position="393"/>
    </location>
</feature>
<dbReference type="EMBL" id="VFJC01000011">
    <property type="protein sequence ID" value="KAB5561911.1"/>
    <property type="molecule type" value="Genomic_DNA"/>
</dbReference>
<keyword evidence="3" id="KW-0325">Glycoprotein</keyword>
<dbReference type="PRINTS" id="PR00023">
    <property type="entry name" value="ZPELLUCIDA"/>
</dbReference>
<dbReference type="PANTHER" id="PTHR14002:SF38">
    <property type="entry name" value="CUB AND ZONA PELLUCIDA-LIKE DOMAIN-CONTAINING PROTEIN 1"/>
    <property type="match status" value="1"/>
</dbReference>
<dbReference type="Gene3D" id="2.60.40.3210">
    <property type="entry name" value="Zona pellucida, ZP-N domain"/>
    <property type="match status" value="1"/>
</dbReference>
<dbReference type="InterPro" id="IPR055355">
    <property type="entry name" value="ZP-C"/>
</dbReference>
<evidence type="ECO:0000313" key="7">
    <source>
        <dbReference type="Proteomes" id="UP000327468"/>
    </source>
</evidence>
<dbReference type="Pfam" id="PF23344">
    <property type="entry name" value="ZP-N"/>
    <property type="match status" value="1"/>
</dbReference>
<evidence type="ECO:0000259" key="5">
    <source>
        <dbReference type="PROSITE" id="PS51034"/>
    </source>
</evidence>
<dbReference type="PANTHER" id="PTHR14002">
    <property type="entry name" value="ENDOGLIN/TGF-BETA RECEPTOR TYPE III"/>
    <property type="match status" value="1"/>
</dbReference>
<dbReference type="InterPro" id="IPR055356">
    <property type="entry name" value="ZP-N"/>
</dbReference>
<reference evidence="6 7" key="1">
    <citation type="submission" date="2019-06" db="EMBL/GenBank/DDBJ databases">
        <title>A chromosome-scale genome assembly of the striped catfish, Pangasianodon hypophthalmus.</title>
        <authorList>
            <person name="Wen M."/>
            <person name="Zahm M."/>
            <person name="Roques C."/>
            <person name="Cabau C."/>
            <person name="Klopp C."/>
            <person name="Donnadieu C."/>
            <person name="Jouanno E."/>
            <person name="Avarre J.-C."/>
            <person name="Campet M."/>
            <person name="Ha T.T.T."/>
            <person name="Dugue R."/>
            <person name="Lampietro C."/>
            <person name="Louis A."/>
            <person name="Herpin A."/>
            <person name="Echchiki A."/>
            <person name="Berthelot C."/>
            <person name="Parey E."/>
            <person name="Roest-Crollius H."/>
            <person name="Braasch I."/>
            <person name="Postlethwait J."/>
            <person name="Bobe J."/>
            <person name="Montfort J."/>
            <person name="Bouchez O."/>
            <person name="Begum T."/>
            <person name="Schartl M."/>
            <person name="Guiguen Y."/>
        </authorList>
    </citation>
    <scope>NUCLEOTIDE SEQUENCE [LARGE SCALE GENOMIC DNA]</scope>
    <source>
        <strain evidence="6 7">Indonesia</strain>
        <tissue evidence="6">Blood</tissue>
    </source>
</reference>
<gene>
    <name evidence="6" type="ORF">PHYPO_G00011940</name>
</gene>
<evidence type="ECO:0000256" key="1">
    <source>
        <dbReference type="ARBA" id="ARBA00022729"/>
    </source>
</evidence>
<proteinExistence type="predicted"/>
<evidence type="ECO:0000256" key="3">
    <source>
        <dbReference type="ARBA" id="ARBA00023180"/>
    </source>
</evidence>
<dbReference type="Proteomes" id="UP000327468">
    <property type="component" value="Chromosome 10"/>
</dbReference>
<keyword evidence="2" id="KW-1015">Disulfide bond</keyword>
<dbReference type="InterPro" id="IPR001507">
    <property type="entry name" value="ZP_dom"/>
</dbReference>
<accession>A0A5N5N5U6</accession>
<protein>
    <recommendedName>
        <fullName evidence="5">ZP domain-containing protein</fullName>
    </recommendedName>
</protein>
<feature type="compositionally biased region" description="Low complexity" evidence="4">
    <location>
        <begin position="120"/>
        <end position="129"/>
    </location>
</feature>
<comment type="caution">
    <text evidence="6">The sequence shown here is derived from an EMBL/GenBank/DDBJ whole genome shotgun (WGS) entry which is preliminary data.</text>
</comment>
<dbReference type="Gene3D" id="2.60.40.4100">
    <property type="entry name" value="Zona pellucida, ZP-C domain"/>
    <property type="match status" value="1"/>
</dbReference>
<dbReference type="SMART" id="SM00241">
    <property type="entry name" value="ZP"/>
    <property type="match status" value="1"/>
</dbReference>
<dbReference type="Pfam" id="PF00100">
    <property type="entry name" value="Zona_pellucida"/>
    <property type="match status" value="1"/>
</dbReference>
<dbReference type="PROSITE" id="PS51034">
    <property type="entry name" value="ZP_2"/>
    <property type="match status" value="1"/>
</dbReference>
<sequence>MRLLLNVSDTALTHTPQTEADTEPTQSPHTEAVTEPTKPPQTAAVSSTTTEASRDTAPVTEPTKPPQTAAVSSTTTKASSDTAPVTEPTKPPQTAAVSSTTTEASRDTAPVTEPTKPPQTAAVSSTTTEASRDTAPVTEPTKPPQTVAGRVDCLSGRMNITISKLYMDSLGYSWNDLYLGDLNCKASTNNYYITFNFPLRSCNTRRKIRNGHIIYTNNVKAIKSSLYAISADFLLEVSCVIRPNAIVETFYEAWEITNATIIGGGQFNPIITFYHSSDFSYPITDLSYRVGFGQELFVQVRLREADPSLDLFIDSCVASPNQDFTAHTHDLIRNGCPRNNTHIYTNGENYYARFRFHAPIFLPARSPVFLKCEVLICADDDYNSRCRQGCRHHRKRSLSSTHYAEVVTLGPIILKGP</sequence>
<organism evidence="6 7">
    <name type="scientific">Pangasianodon hypophthalmus</name>
    <name type="common">Striped catfish</name>
    <name type="synonym">Helicophagus hypophthalmus</name>
    <dbReference type="NCBI Taxonomy" id="310915"/>
    <lineage>
        <taxon>Eukaryota</taxon>
        <taxon>Metazoa</taxon>
        <taxon>Chordata</taxon>
        <taxon>Craniata</taxon>
        <taxon>Vertebrata</taxon>
        <taxon>Euteleostomi</taxon>
        <taxon>Actinopterygii</taxon>
        <taxon>Neopterygii</taxon>
        <taxon>Teleostei</taxon>
        <taxon>Ostariophysi</taxon>
        <taxon>Siluriformes</taxon>
        <taxon>Pangasiidae</taxon>
        <taxon>Pangasianodon</taxon>
    </lineage>
</organism>
<evidence type="ECO:0000256" key="2">
    <source>
        <dbReference type="ARBA" id="ARBA00023157"/>
    </source>
</evidence>